<dbReference type="Pfam" id="PF01047">
    <property type="entry name" value="MarR"/>
    <property type="match status" value="1"/>
</dbReference>
<reference evidence="5 6" key="1">
    <citation type="journal article" date="2015" name="Genome Announc.">
        <title>Draft Genome Sequence of the Terrestrial Cyanobacterium Scytonema millei VB511283, Isolated from Eastern India.</title>
        <authorList>
            <person name="Sen D."/>
            <person name="Chandrababunaidu M.M."/>
            <person name="Singh D."/>
            <person name="Sanghi N."/>
            <person name="Ghorai A."/>
            <person name="Mishra G.P."/>
            <person name="Madduluri M."/>
            <person name="Adhikary S.P."/>
            <person name="Tripathy S."/>
        </authorList>
    </citation>
    <scope>NUCLEOTIDE SEQUENCE [LARGE SCALE GENOMIC DNA]</scope>
    <source>
        <strain evidence="5 6">VB511283</strain>
    </source>
</reference>
<proteinExistence type="predicted"/>
<dbReference type="AlphaFoldDB" id="A0A9X5I703"/>
<evidence type="ECO:0000259" key="4">
    <source>
        <dbReference type="PROSITE" id="PS50995"/>
    </source>
</evidence>
<dbReference type="EMBL" id="JTJC03000017">
    <property type="protein sequence ID" value="NHC38143.1"/>
    <property type="molecule type" value="Genomic_DNA"/>
</dbReference>
<dbReference type="InterPro" id="IPR036388">
    <property type="entry name" value="WH-like_DNA-bd_sf"/>
</dbReference>
<dbReference type="PANTHER" id="PTHR42756">
    <property type="entry name" value="TRANSCRIPTIONAL REGULATOR, MARR"/>
    <property type="match status" value="1"/>
</dbReference>
<comment type="caution">
    <text evidence="5">The sequence shown here is derived from an EMBL/GenBank/DDBJ whole genome shotgun (WGS) entry which is preliminary data.</text>
</comment>
<dbReference type="InterPro" id="IPR000835">
    <property type="entry name" value="HTH_MarR-typ"/>
</dbReference>
<keyword evidence="6" id="KW-1185">Reference proteome</keyword>
<keyword evidence="1" id="KW-0805">Transcription regulation</keyword>
<accession>A0A9X5I703</accession>
<dbReference type="OrthoDB" id="165131at2"/>
<dbReference type="SMART" id="SM00347">
    <property type="entry name" value="HTH_MARR"/>
    <property type="match status" value="1"/>
</dbReference>
<dbReference type="GO" id="GO:0003677">
    <property type="term" value="F:DNA binding"/>
    <property type="evidence" value="ECO:0007669"/>
    <property type="project" value="UniProtKB-KW"/>
</dbReference>
<keyword evidence="3" id="KW-0804">Transcription</keyword>
<sequence>MSEQKTQFNLVQLGNVANTCTCFNLRKATRVVTQIFDEQLKPSGLLITQFTILVAIAQTGSGTINDLAARLVMDRTTLTRNLKPLEREGLVIIQPGEDRRIRVVSLTAKGRDALATALPLWEQAQASVINRLGKQQWSSLLMALSNTVSLAQEI</sequence>
<dbReference type="Proteomes" id="UP000031532">
    <property type="component" value="Unassembled WGS sequence"/>
</dbReference>
<name>A0A9X5I703_9CYAN</name>
<feature type="domain" description="HTH marR-type" evidence="4">
    <location>
        <begin position="18"/>
        <end position="149"/>
    </location>
</feature>
<dbReference type="PROSITE" id="PS50995">
    <property type="entry name" value="HTH_MARR_2"/>
    <property type="match status" value="1"/>
</dbReference>
<evidence type="ECO:0000256" key="3">
    <source>
        <dbReference type="ARBA" id="ARBA00023163"/>
    </source>
</evidence>
<dbReference type="GO" id="GO:0003700">
    <property type="term" value="F:DNA-binding transcription factor activity"/>
    <property type="evidence" value="ECO:0007669"/>
    <property type="project" value="InterPro"/>
</dbReference>
<keyword evidence="2" id="KW-0238">DNA-binding</keyword>
<protein>
    <submittedName>
        <fullName evidence="5">Winged helix-turn-helix transcriptional regulator</fullName>
    </submittedName>
</protein>
<dbReference type="Gene3D" id="1.10.10.10">
    <property type="entry name" value="Winged helix-like DNA-binding domain superfamily/Winged helix DNA-binding domain"/>
    <property type="match status" value="1"/>
</dbReference>
<evidence type="ECO:0000313" key="6">
    <source>
        <dbReference type="Proteomes" id="UP000031532"/>
    </source>
</evidence>
<dbReference type="InterPro" id="IPR036390">
    <property type="entry name" value="WH_DNA-bd_sf"/>
</dbReference>
<dbReference type="PANTHER" id="PTHR42756:SF1">
    <property type="entry name" value="TRANSCRIPTIONAL REPRESSOR OF EMRAB OPERON"/>
    <property type="match status" value="1"/>
</dbReference>
<dbReference type="RefSeq" id="WP_039713720.1">
    <property type="nucleotide sequence ID" value="NZ_JTJC03000017.1"/>
</dbReference>
<evidence type="ECO:0000256" key="1">
    <source>
        <dbReference type="ARBA" id="ARBA00023015"/>
    </source>
</evidence>
<evidence type="ECO:0000313" key="5">
    <source>
        <dbReference type="EMBL" id="NHC38143.1"/>
    </source>
</evidence>
<gene>
    <name evidence="5" type="ORF">QH73_0026580</name>
</gene>
<evidence type="ECO:0000256" key="2">
    <source>
        <dbReference type="ARBA" id="ARBA00023125"/>
    </source>
</evidence>
<organism evidence="5 6">
    <name type="scientific">Scytonema millei VB511283</name>
    <dbReference type="NCBI Taxonomy" id="1245923"/>
    <lineage>
        <taxon>Bacteria</taxon>
        <taxon>Bacillati</taxon>
        <taxon>Cyanobacteriota</taxon>
        <taxon>Cyanophyceae</taxon>
        <taxon>Nostocales</taxon>
        <taxon>Scytonemataceae</taxon>
        <taxon>Scytonema</taxon>
    </lineage>
</organism>
<dbReference type="SUPFAM" id="SSF46785">
    <property type="entry name" value="Winged helix' DNA-binding domain"/>
    <property type="match status" value="1"/>
</dbReference>